<evidence type="ECO:0000313" key="2">
    <source>
        <dbReference type="Proteomes" id="UP001162992"/>
    </source>
</evidence>
<evidence type="ECO:0000313" key="1">
    <source>
        <dbReference type="EMBL" id="KAJ7525472.1"/>
    </source>
</evidence>
<reference evidence="2" key="1">
    <citation type="journal article" date="2024" name="Proc. Natl. Acad. Sci. U.S.A.">
        <title>Extraordinary preservation of gene collinearity over three hundred million years revealed in homosporous lycophytes.</title>
        <authorList>
            <person name="Li C."/>
            <person name="Wickell D."/>
            <person name="Kuo L.Y."/>
            <person name="Chen X."/>
            <person name="Nie B."/>
            <person name="Liao X."/>
            <person name="Peng D."/>
            <person name="Ji J."/>
            <person name="Jenkins J."/>
            <person name="Williams M."/>
            <person name="Shu S."/>
            <person name="Plott C."/>
            <person name="Barry K."/>
            <person name="Rajasekar S."/>
            <person name="Grimwood J."/>
            <person name="Han X."/>
            <person name="Sun S."/>
            <person name="Hou Z."/>
            <person name="He W."/>
            <person name="Dai G."/>
            <person name="Sun C."/>
            <person name="Schmutz J."/>
            <person name="Leebens-Mack J.H."/>
            <person name="Li F.W."/>
            <person name="Wang L."/>
        </authorList>
    </citation>
    <scope>NUCLEOTIDE SEQUENCE [LARGE SCALE GENOMIC DNA]</scope>
    <source>
        <strain evidence="2">cv. PW_Plant_1</strain>
    </source>
</reference>
<keyword evidence="2" id="KW-1185">Reference proteome</keyword>
<name>A0ACC2B6Z3_DIPCM</name>
<dbReference type="Proteomes" id="UP001162992">
    <property type="component" value="Chromosome 17"/>
</dbReference>
<comment type="caution">
    <text evidence="1">The sequence shown here is derived from an EMBL/GenBank/DDBJ whole genome shotgun (WGS) entry which is preliminary data.</text>
</comment>
<gene>
    <name evidence="1" type="ORF">O6H91_17G052800</name>
</gene>
<proteinExistence type="predicted"/>
<organism evidence="1 2">
    <name type="scientific">Diphasiastrum complanatum</name>
    <name type="common">Issler's clubmoss</name>
    <name type="synonym">Lycopodium complanatum</name>
    <dbReference type="NCBI Taxonomy" id="34168"/>
    <lineage>
        <taxon>Eukaryota</taxon>
        <taxon>Viridiplantae</taxon>
        <taxon>Streptophyta</taxon>
        <taxon>Embryophyta</taxon>
        <taxon>Tracheophyta</taxon>
        <taxon>Lycopodiopsida</taxon>
        <taxon>Lycopodiales</taxon>
        <taxon>Lycopodiaceae</taxon>
        <taxon>Lycopodioideae</taxon>
        <taxon>Diphasiastrum</taxon>
    </lineage>
</organism>
<sequence length="427" mass="48753">MEVAANHAHPGVLTVTNEWEQSYKPLPFLFFGLLILWITLLSIWTFNTWSKRRWQTSNLQWVLTTVPVLKSLVVGLSFAFWYSCLNLSMCSFWIAFGVFVTRSFFETSCFVAFLLISHGYCIMHEQLSVADRRSIAGLASVLYIALTGYRAAVPQFAVLVVLIYLVLLYVIFLHVSRNLIFLQEQLQHIQDEGVHIMHTAVHTKYMMFKKFQGVMVIMIVAEVLVRQQLMMHGKANGAANYYWMRSLVHEWTEIGIFVYVGWIFRSRDISPYFSVVPSVHVLSESSLPPIFKLEMNEKDFHGFDLKDWHIGVPTSLEKGEANHLPMVVLVQNPSISSMEFCASQDKLASVKHLAYSPFDVVSEVKESNLVACTGIFRASIRSLVSCEADFNNMSKNKPSRERKIVDGNMAGSRRDDTALFVKEFSDI</sequence>
<dbReference type="EMBL" id="CM055108">
    <property type="protein sequence ID" value="KAJ7525472.1"/>
    <property type="molecule type" value="Genomic_DNA"/>
</dbReference>
<protein>
    <submittedName>
        <fullName evidence="1">Uncharacterized protein</fullName>
    </submittedName>
</protein>
<accession>A0ACC2B6Z3</accession>